<sequence length="38" mass="4537">MISHKQIYYANVALKMIMAKDEEYGELFMTLFKSNKLH</sequence>
<gene>
    <name evidence="1" type="ORF">MSIBF_A2080001</name>
</gene>
<proteinExistence type="predicted"/>
<evidence type="ECO:0000313" key="1">
    <source>
        <dbReference type="EMBL" id="CEG12252.1"/>
    </source>
</evidence>
<reference evidence="1" key="1">
    <citation type="submission" date="2014-09" db="EMBL/GenBank/DDBJ databases">
        <authorList>
            <person name="Probst J Alexander"/>
        </authorList>
    </citation>
    <scope>NUCLEOTIDE SEQUENCE</scope>
</reference>
<organism evidence="1">
    <name type="scientific">groundwater metagenome</name>
    <dbReference type="NCBI Taxonomy" id="717931"/>
    <lineage>
        <taxon>unclassified sequences</taxon>
        <taxon>metagenomes</taxon>
        <taxon>ecological metagenomes</taxon>
    </lineage>
</organism>
<accession>A0A098E8A9</accession>
<dbReference type="EMBL" id="CCXY01000122">
    <property type="protein sequence ID" value="CEG12252.1"/>
    <property type="molecule type" value="Genomic_DNA"/>
</dbReference>
<name>A0A098E8A9_9ZZZZ</name>
<protein>
    <submittedName>
        <fullName evidence="1">Uncharacterized protein</fullName>
    </submittedName>
</protein>
<dbReference type="AlphaFoldDB" id="A0A098E8A9"/>